<protein>
    <recommendedName>
        <fullName evidence="2">Beta-lactamase-related domain-containing protein</fullName>
    </recommendedName>
</protein>
<dbReference type="InterPro" id="IPR001466">
    <property type="entry name" value="Beta-lactam-related"/>
</dbReference>
<keyword evidence="1" id="KW-0732">Signal</keyword>
<dbReference type="RefSeq" id="WP_106760424.1">
    <property type="nucleotide sequence ID" value="NZ_PXWF02000339.1"/>
</dbReference>
<dbReference type="Proteomes" id="UP000241421">
    <property type="component" value="Unassembled WGS sequence"/>
</dbReference>
<organism evidence="3 4">
    <name type="scientific">Massilia glaciei</name>
    <dbReference type="NCBI Taxonomy" id="1524097"/>
    <lineage>
        <taxon>Bacteria</taxon>
        <taxon>Pseudomonadati</taxon>
        <taxon>Pseudomonadota</taxon>
        <taxon>Betaproteobacteria</taxon>
        <taxon>Burkholderiales</taxon>
        <taxon>Oxalobacteraceae</taxon>
        <taxon>Telluria group</taxon>
        <taxon>Massilia</taxon>
    </lineage>
</organism>
<feature type="domain" description="Beta-lactamase-related" evidence="2">
    <location>
        <begin position="23"/>
        <end position="331"/>
    </location>
</feature>
<gene>
    <name evidence="3" type="ORF">C7C56_026985</name>
</gene>
<comment type="caution">
    <text evidence="3">The sequence shown here is derived from an EMBL/GenBank/DDBJ whole genome shotgun (WGS) entry which is preliminary data.</text>
</comment>
<dbReference type="SUPFAM" id="SSF56601">
    <property type="entry name" value="beta-lactamase/transpeptidase-like"/>
    <property type="match status" value="1"/>
</dbReference>
<evidence type="ECO:0000259" key="2">
    <source>
        <dbReference type="Pfam" id="PF00144"/>
    </source>
</evidence>
<dbReference type="InterPro" id="IPR050491">
    <property type="entry name" value="AmpC-like"/>
</dbReference>
<sequence length="456" mass="50445">MRLPVLSLGALLLAAGPANADRLDDAIKAEMARRHVPGVGILVIKDGKVIREKGYGLANVEHNVPVGPQTVFQSASIGKTFTAALVMLLAEDGKLGLDDKVSKHLANTPKAWEAITIRHLLTHTSGLGDPYQKLDLRKDYTDEELIALEATIPMLFAPGEKWVYSNMGYHLLGFICTRAGGKFYGEQLRERIFEPLGMGARIVSESDIVPHRAAGYDWRDGKLKNQDWVAPRLNTTADGTVHVTARDLGRWDRALYGDKILSARAREASWTPAKLNDGKSTPYGYGWFVGPVNGHRRISHSGAWQGFKTQINRYVDDRLTVIVLANSSHAKPNKFGELIAAHYIPALAVVPAKPIRDNDPAAAARVRGIIDAFVNGEVPAGLSESMKAIYTVGTIRSFGKEVREWGPLLGAELLEHTTDGELRHYRYRYKFKHETVAANVSFGKNRQIERLKIWTE</sequence>
<evidence type="ECO:0000313" key="4">
    <source>
        <dbReference type="Proteomes" id="UP000241421"/>
    </source>
</evidence>
<feature type="chain" id="PRO_5015668384" description="Beta-lactamase-related domain-containing protein" evidence="1">
    <location>
        <begin position="21"/>
        <end position="456"/>
    </location>
</feature>
<dbReference type="InterPro" id="IPR012338">
    <property type="entry name" value="Beta-lactam/transpept-like"/>
</dbReference>
<evidence type="ECO:0000313" key="3">
    <source>
        <dbReference type="EMBL" id="PWF39446.1"/>
    </source>
</evidence>
<proteinExistence type="predicted"/>
<accession>A0A2U2H9Z4</accession>
<evidence type="ECO:0000256" key="1">
    <source>
        <dbReference type="SAM" id="SignalP"/>
    </source>
</evidence>
<dbReference type="OrthoDB" id="9801061at2"/>
<feature type="signal peptide" evidence="1">
    <location>
        <begin position="1"/>
        <end position="20"/>
    </location>
</feature>
<dbReference type="Gene3D" id="3.40.710.10">
    <property type="entry name" value="DD-peptidase/beta-lactamase superfamily"/>
    <property type="match status" value="1"/>
</dbReference>
<dbReference type="PANTHER" id="PTHR46825:SF9">
    <property type="entry name" value="BETA-LACTAMASE-RELATED DOMAIN-CONTAINING PROTEIN"/>
    <property type="match status" value="1"/>
</dbReference>
<keyword evidence="4" id="KW-1185">Reference proteome</keyword>
<dbReference type="AlphaFoldDB" id="A0A2U2H9Z4"/>
<dbReference type="EMBL" id="PXWF02000339">
    <property type="protein sequence ID" value="PWF39446.1"/>
    <property type="molecule type" value="Genomic_DNA"/>
</dbReference>
<dbReference type="PANTHER" id="PTHR46825">
    <property type="entry name" value="D-ALANYL-D-ALANINE-CARBOXYPEPTIDASE/ENDOPEPTIDASE AMPH"/>
    <property type="match status" value="1"/>
</dbReference>
<reference evidence="3 4" key="1">
    <citation type="submission" date="2018-04" db="EMBL/GenBank/DDBJ databases">
        <title>Massilia violaceinigra sp. nov., a novel purple-pigmented bacterium isolated from Tianshan glacier, Xinjiang, China.</title>
        <authorList>
            <person name="Wang H."/>
        </authorList>
    </citation>
    <scope>NUCLEOTIDE SEQUENCE [LARGE SCALE GENOMIC DNA]</scope>
    <source>
        <strain evidence="3 4">B448-2</strain>
    </source>
</reference>
<name>A0A2U2H9Z4_9BURK</name>
<dbReference type="Pfam" id="PF00144">
    <property type="entry name" value="Beta-lactamase"/>
    <property type="match status" value="1"/>
</dbReference>